<dbReference type="AlphaFoldDB" id="A0A6I3IUG7"/>
<dbReference type="Pfam" id="PF13803">
    <property type="entry name" value="DUF4184"/>
    <property type="match status" value="1"/>
</dbReference>
<gene>
    <name evidence="2" type="ORF">GGG17_09705</name>
</gene>
<dbReference type="EMBL" id="WLVL01000037">
    <property type="protein sequence ID" value="MTB72239.1"/>
    <property type="molecule type" value="Genomic_DNA"/>
</dbReference>
<evidence type="ECO:0000313" key="2">
    <source>
        <dbReference type="EMBL" id="MTB72239.1"/>
    </source>
</evidence>
<reference evidence="2 3" key="1">
    <citation type="submission" date="2019-11" db="EMBL/GenBank/DDBJ databases">
        <title>Whole genome sequencing identifies a novel species of the genus Arsenicicoccus isolated from human blood.</title>
        <authorList>
            <person name="Jeong J.H."/>
            <person name="Kweon O.J."/>
            <person name="Kim H.R."/>
            <person name="Kim T.-H."/>
            <person name="Ha S.-M."/>
            <person name="Lee M.-K."/>
        </authorList>
    </citation>
    <scope>NUCLEOTIDE SEQUENCE [LARGE SCALE GENOMIC DNA]</scope>
    <source>
        <strain evidence="2 3">MKL-02</strain>
    </source>
</reference>
<keyword evidence="1" id="KW-0812">Transmembrane</keyword>
<feature type="transmembrane region" description="Helical" evidence="1">
    <location>
        <begin position="247"/>
        <end position="269"/>
    </location>
</feature>
<feature type="transmembrane region" description="Helical" evidence="1">
    <location>
        <begin position="217"/>
        <end position="241"/>
    </location>
</feature>
<sequence>MGRVRGHRHDVRSVTWCRHAVAYSGEVPFTLAHPALVLPLRRSGLPLTALVAGSLSPDLPLYVPGGLLGSRDEGHSWTHTWFGLVAFDLPVGILLVLAWTYMLSEPLHDAAPDALRDRLRPRRARPRSRSVWWSVPVAVLLANLGHLGWDQLTHEPSWTTARLPVLEQDLAGLPVARWLMYAFSVLGLAAIAWVVWRELRDRPARRTPRVSPDLAPWIVRAPLVVAVALAIRTMITIGPYLGTHALLYYMLTSGIAAGVAVLLVVCVVWQMLAPVDRPEAV</sequence>
<keyword evidence="1" id="KW-1133">Transmembrane helix</keyword>
<dbReference type="Proteomes" id="UP000431092">
    <property type="component" value="Unassembled WGS sequence"/>
</dbReference>
<feature type="transmembrane region" description="Helical" evidence="1">
    <location>
        <begin position="178"/>
        <end position="196"/>
    </location>
</feature>
<keyword evidence="3" id="KW-1185">Reference proteome</keyword>
<organism evidence="2 3">
    <name type="scientific">Arsenicicoccus cauae</name>
    <dbReference type="NCBI Taxonomy" id="2663847"/>
    <lineage>
        <taxon>Bacteria</taxon>
        <taxon>Bacillati</taxon>
        <taxon>Actinomycetota</taxon>
        <taxon>Actinomycetes</taxon>
        <taxon>Micrococcales</taxon>
        <taxon>Intrasporangiaceae</taxon>
        <taxon>Arsenicicoccus</taxon>
    </lineage>
</organism>
<keyword evidence="1" id="KW-0472">Membrane</keyword>
<dbReference type="InterPro" id="IPR025238">
    <property type="entry name" value="DUF4184"/>
</dbReference>
<comment type="caution">
    <text evidence="2">The sequence shown here is derived from an EMBL/GenBank/DDBJ whole genome shotgun (WGS) entry which is preliminary data.</text>
</comment>
<feature type="transmembrane region" description="Helical" evidence="1">
    <location>
        <begin position="81"/>
        <end position="102"/>
    </location>
</feature>
<protein>
    <submittedName>
        <fullName evidence="2">DUF4184 family protein</fullName>
    </submittedName>
</protein>
<evidence type="ECO:0000313" key="3">
    <source>
        <dbReference type="Proteomes" id="UP000431092"/>
    </source>
</evidence>
<evidence type="ECO:0000256" key="1">
    <source>
        <dbReference type="SAM" id="Phobius"/>
    </source>
</evidence>
<proteinExistence type="predicted"/>
<accession>A0A6I3IUG7</accession>
<name>A0A6I3IUG7_9MICO</name>